<protein>
    <submittedName>
        <fullName evidence="3">Uncharacterized protein</fullName>
    </submittedName>
</protein>
<proteinExistence type="predicted"/>
<dbReference type="OrthoDB" id="258495at2759"/>
<feature type="transmembrane region" description="Helical" evidence="1">
    <location>
        <begin position="48"/>
        <end position="71"/>
    </location>
</feature>
<reference evidence="4" key="1">
    <citation type="journal article" date="2018" name="Nat. Microbiol.">
        <title>Leveraging single-cell genomics to expand the fungal tree of life.</title>
        <authorList>
            <person name="Ahrendt S.R."/>
            <person name="Quandt C.A."/>
            <person name="Ciobanu D."/>
            <person name="Clum A."/>
            <person name="Salamov A."/>
            <person name="Andreopoulos B."/>
            <person name="Cheng J.F."/>
            <person name="Woyke T."/>
            <person name="Pelin A."/>
            <person name="Henrissat B."/>
            <person name="Reynolds N.K."/>
            <person name="Benny G.L."/>
            <person name="Smith M.E."/>
            <person name="James T.Y."/>
            <person name="Grigoriev I.V."/>
        </authorList>
    </citation>
    <scope>NUCLEOTIDE SEQUENCE [LARGE SCALE GENOMIC DNA]</scope>
    <source>
        <strain evidence="4">RSA 1356</strain>
    </source>
</reference>
<dbReference type="AlphaFoldDB" id="A0A4P9XLP8"/>
<feature type="chain" id="PRO_5020359877" evidence="2">
    <location>
        <begin position="33"/>
        <end position="216"/>
    </location>
</feature>
<organism evidence="3 4">
    <name type="scientific">Thamnocephalis sphaerospora</name>
    <dbReference type="NCBI Taxonomy" id="78915"/>
    <lineage>
        <taxon>Eukaryota</taxon>
        <taxon>Fungi</taxon>
        <taxon>Fungi incertae sedis</taxon>
        <taxon>Zoopagomycota</taxon>
        <taxon>Zoopagomycotina</taxon>
        <taxon>Zoopagomycetes</taxon>
        <taxon>Zoopagales</taxon>
        <taxon>Sigmoideomycetaceae</taxon>
        <taxon>Thamnocephalis</taxon>
    </lineage>
</organism>
<keyword evidence="1" id="KW-0812">Transmembrane</keyword>
<feature type="signal peptide" evidence="2">
    <location>
        <begin position="1"/>
        <end position="32"/>
    </location>
</feature>
<keyword evidence="4" id="KW-1185">Reference proteome</keyword>
<evidence type="ECO:0000256" key="1">
    <source>
        <dbReference type="SAM" id="Phobius"/>
    </source>
</evidence>
<keyword evidence="1" id="KW-0472">Membrane</keyword>
<sequence>MLRVLSPRAGARAHSSWLALLILAWVPSNSRAQLNEHSNENNDGVAPVYIVAGIALVIAALLVLCIVGQLLSRRRSRRAAAASLRSLREPDAENYTDVVAGWTEGQRRRYNEAKAFAKVHPPTTTRAQLTHEQERTITERGVAAWQFVMPVAGAESLRAREEDAAALNVFIHQNAELTYTWRSGPPATAAEARDITPLLLQTELPVPRSREVYYFE</sequence>
<gene>
    <name evidence="3" type="ORF">THASP1DRAFT_31380</name>
</gene>
<keyword evidence="2" id="KW-0732">Signal</keyword>
<evidence type="ECO:0000313" key="3">
    <source>
        <dbReference type="EMBL" id="RKP06803.1"/>
    </source>
</evidence>
<dbReference type="EMBL" id="KZ992815">
    <property type="protein sequence ID" value="RKP06803.1"/>
    <property type="molecule type" value="Genomic_DNA"/>
</dbReference>
<dbReference type="Proteomes" id="UP000271241">
    <property type="component" value="Unassembled WGS sequence"/>
</dbReference>
<evidence type="ECO:0000256" key="2">
    <source>
        <dbReference type="SAM" id="SignalP"/>
    </source>
</evidence>
<feature type="non-terminal residue" evidence="3">
    <location>
        <position position="216"/>
    </location>
</feature>
<keyword evidence="1" id="KW-1133">Transmembrane helix</keyword>
<name>A0A4P9XLP8_9FUNG</name>
<accession>A0A4P9XLP8</accession>
<evidence type="ECO:0000313" key="4">
    <source>
        <dbReference type="Proteomes" id="UP000271241"/>
    </source>
</evidence>
<dbReference type="STRING" id="78915.A0A4P9XLP8"/>